<dbReference type="InterPro" id="IPR050194">
    <property type="entry name" value="Glycosyltransferase_grp1"/>
</dbReference>
<evidence type="ECO:0000313" key="5">
    <source>
        <dbReference type="EMBL" id="ORB66813.1"/>
    </source>
</evidence>
<comment type="caution">
    <text evidence="5">The sequence shown here is derived from an EMBL/GenBank/DDBJ whole genome shotgun (WGS) entry which is preliminary data.</text>
</comment>
<dbReference type="InterPro" id="IPR028098">
    <property type="entry name" value="Glyco_trans_4-like_N"/>
</dbReference>
<keyword evidence="2 5" id="KW-0808">Transferase</keyword>
<dbReference type="Gene3D" id="3.40.50.2000">
    <property type="entry name" value="Glycogen Phosphorylase B"/>
    <property type="match status" value="2"/>
</dbReference>
<dbReference type="AlphaFoldDB" id="A0A1X0JV61"/>
<dbReference type="CDD" id="cd03801">
    <property type="entry name" value="GT4_PimA-like"/>
    <property type="match status" value="1"/>
</dbReference>
<accession>A0A1X0JV61</accession>
<dbReference type="EMBL" id="MVIM01000003">
    <property type="protein sequence ID" value="ORB66813.1"/>
    <property type="molecule type" value="Genomic_DNA"/>
</dbReference>
<dbReference type="GO" id="GO:0016757">
    <property type="term" value="F:glycosyltransferase activity"/>
    <property type="evidence" value="ECO:0007669"/>
    <property type="project" value="UniProtKB-KW"/>
</dbReference>
<organism evidence="5 6">
    <name type="scientific">Mycolicibacterium tusciae</name>
    <dbReference type="NCBI Taxonomy" id="75922"/>
    <lineage>
        <taxon>Bacteria</taxon>
        <taxon>Bacillati</taxon>
        <taxon>Actinomycetota</taxon>
        <taxon>Actinomycetes</taxon>
        <taxon>Mycobacteriales</taxon>
        <taxon>Mycobacteriaceae</taxon>
        <taxon>Mycolicibacterium</taxon>
    </lineage>
</organism>
<dbReference type="Proteomes" id="UP000192411">
    <property type="component" value="Unassembled WGS sequence"/>
</dbReference>
<evidence type="ECO:0000313" key="6">
    <source>
        <dbReference type="Proteomes" id="UP000192411"/>
    </source>
</evidence>
<feature type="domain" description="Glycosyl transferase family 1" evidence="3">
    <location>
        <begin position="190"/>
        <end position="327"/>
    </location>
</feature>
<dbReference type="GO" id="GO:1901137">
    <property type="term" value="P:carbohydrate derivative biosynthetic process"/>
    <property type="evidence" value="ECO:0007669"/>
    <property type="project" value="UniProtKB-ARBA"/>
</dbReference>
<sequence length="366" mass="40220">MRFAFLTELYPPHVGGQEVFFKELAEAMVLRGHSVDVYCIGHDTGLDRDVMVNGVHIRRHPLTDRYIDPPVRALRRNWPAIANYSAWVRRHVPGQQYDFHLLNQWPLLHVLALPRYIRARTGIHWCEIRDDQIVGQAQKRLPRLVGSNFAVSTAVAEAITEQSGRDCSVLPSGIVTTQYRPVGRTERMGALYVGRLFPHKNLPLLIDAFALAAARGFSGDLVIAGDGPARADIEDHARRSPLASRIRVLGSVTEEQKIDLLSSAAVLGMPSQREGFPRVIAEAMASGLPVVTPKYAENGAKEVVAQYGVGVVCGTEPADFADALLTAQAQWDTFSQAGRSGAQSLDWSGIAQELETRAKEVIGTSR</sequence>
<dbReference type="RefSeq" id="WP_083124649.1">
    <property type="nucleotide sequence ID" value="NZ_MVIM01000003.1"/>
</dbReference>
<dbReference type="GO" id="GO:1903509">
    <property type="term" value="P:liposaccharide metabolic process"/>
    <property type="evidence" value="ECO:0007669"/>
    <property type="project" value="UniProtKB-ARBA"/>
</dbReference>
<evidence type="ECO:0000256" key="1">
    <source>
        <dbReference type="ARBA" id="ARBA00022676"/>
    </source>
</evidence>
<dbReference type="OrthoDB" id="9802525at2"/>
<dbReference type="SUPFAM" id="SSF53756">
    <property type="entry name" value="UDP-Glycosyltransferase/glycogen phosphorylase"/>
    <property type="match status" value="1"/>
</dbReference>
<evidence type="ECO:0000259" key="3">
    <source>
        <dbReference type="Pfam" id="PF00534"/>
    </source>
</evidence>
<name>A0A1X0JV61_9MYCO</name>
<dbReference type="Pfam" id="PF13439">
    <property type="entry name" value="Glyco_transf_4"/>
    <property type="match status" value="1"/>
</dbReference>
<gene>
    <name evidence="5" type="ORF">BST47_06925</name>
</gene>
<keyword evidence="1" id="KW-0328">Glycosyltransferase</keyword>
<dbReference type="InterPro" id="IPR001296">
    <property type="entry name" value="Glyco_trans_1"/>
</dbReference>
<proteinExistence type="predicted"/>
<dbReference type="Pfam" id="PF00534">
    <property type="entry name" value="Glycos_transf_1"/>
    <property type="match status" value="1"/>
</dbReference>
<feature type="domain" description="Glycosyltransferase subfamily 4-like N-terminal" evidence="4">
    <location>
        <begin position="14"/>
        <end position="176"/>
    </location>
</feature>
<dbReference type="PANTHER" id="PTHR45947">
    <property type="entry name" value="SULFOQUINOVOSYL TRANSFERASE SQD2"/>
    <property type="match status" value="1"/>
</dbReference>
<keyword evidence="6" id="KW-1185">Reference proteome</keyword>
<evidence type="ECO:0000259" key="4">
    <source>
        <dbReference type="Pfam" id="PF13439"/>
    </source>
</evidence>
<protein>
    <submittedName>
        <fullName evidence="5">Glycosyl transferase</fullName>
    </submittedName>
</protein>
<dbReference type="STRING" id="75922.BST47_06925"/>
<dbReference type="PANTHER" id="PTHR45947:SF3">
    <property type="entry name" value="SULFOQUINOVOSYL TRANSFERASE SQD2"/>
    <property type="match status" value="1"/>
</dbReference>
<reference evidence="5 6" key="1">
    <citation type="submission" date="2017-02" db="EMBL/GenBank/DDBJ databases">
        <title>The new phylogeny of genus Mycobacterium.</title>
        <authorList>
            <person name="Tortoli E."/>
            <person name="Trovato A."/>
            <person name="Cirillo D.M."/>
        </authorList>
    </citation>
    <scope>NUCLEOTIDE SEQUENCE [LARGE SCALE GENOMIC DNA]</scope>
    <source>
        <strain evidence="5 6">DSM 44338</strain>
    </source>
</reference>
<dbReference type="GO" id="GO:0008610">
    <property type="term" value="P:lipid biosynthetic process"/>
    <property type="evidence" value="ECO:0007669"/>
    <property type="project" value="UniProtKB-ARBA"/>
</dbReference>
<evidence type="ECO:0000256" key="2">
    <source>
        <dbReference type="ARBA" id="ARBA00022679"/>
    </source>
</evidence>